<sequence length="112" mass="11221">MPPTPADLLSWAPDVIYVSAPDGDDGDDDKTDSKISTSDDLASDGGLDTTTVPVSTVSTTTAGSSTTGPSTAPSTAAVTPAPTPTLFGAAAPSMATATGSQYHYLSDQDLRQ</sequence>
<accession>A0ACC1R865</accession>
<dbReference type="Proteomes" id="UP001148629">
    <property type="component" value="Unassembled WGS sequence"/>
</dbReference>
<name>A0ACC1R865_9HYPO</name>
<keyword evidence="2" id="KW-1185">Reference proteome</keyword>
<protein>
    <submittedName>
        <fullName evidence="1">Uncharacterized protein</fullName>
    </submittedName>
</protein>
<dbReference type="EMBL" id="JANRMS010005928">
    <property type="protein sequence ID" value="KAJ3500382.1"/>
    <property type="molecule type" value="Genomic_DNA"/>
</dbReference>
<proteinExistence type="predicted"/>
<comment type="caution">
    <text evidence="1">The sequence shown here is derived from an EMBL/GenBank/DDBJ whole genome shotgun (WGS) entry which is preliminary data.</text>
</comment>
<gene>
    <name evidence="1" type="ORF">NM208_g17155</name>
</gene>
<reference evidence="1" key="1">
    <citation type="submission" date="2022-08" db="EMBL/GenBank/DDBJ databases">
        <title>Genome Sequence of Fusarium decemcellulare.</title>
        <authorList>
            <person name="Buettner E."/>
        </authorList>
    </citation>
    <scope>NUCLEOTIDE SEQUENCE</scope>
    <source>
        <strain evidence="1">Babe19</strain>
    </source>
</reference>
<evidence type="ECO:0000313" key="1">
    <source>
        <dbReference type="EMBL" id="KAJ3500382.1"/>
    </source>
</evidence>
<organism evidence="1 2">
    <name type="scientific">Fusarium decemcellulare</name>
    <dbReference type="NCBI Taxonomy" id="57161"/>
    <lineage>
        <taxon>Eukaryota</taxon>
        <taxon>Fungi</taxon>
        <taxon>Dikarya</taxon>
        <taxon>Ascomycota</taxon>
        <taxon>Pezizomycotina</taxon>
        <taxon>Sordariomycetes</taxon>
        <taxon>Hypocreomycetidae</taxon>
        <taxon>Hypocreales</taxon>
        <taxon>Nectriaceae</taxon>
        <taxon>Fusarium</taxon>
        <taxon>Fusarium decemcellulare species complex</taxon>
    </lineage>
</organism>
<evidence type="ECO:0000313" key="2">
    <source>
        <dbReference type="Proteomes" id="UP001148629"/>
    </source>
</evidence>